<dbReference type="Pfam" id="PF13966">
    <property type="entry name" value="zf-RVT"/>
    <property type="match status" value="1"/>
</dbReference>
<gene>
    <name evidence="3" type="primary">LOC109125409</name>
</gene>
<dbReference type="PANTHER" id="PTHR34146">
    <property type="entry name" value="POLYNUCLEOTIDYL TRANSFERASE, RIBONUCLEASE H-LIKE SUPERFAMILY PROTEIN-RELATED"/>
    <property type="match status" value="1"/>
</dbReference>
<proteinExistence type="predicted"/>
<dbReference type="PANTHER" id="PTHR34146:SF11">
    <property type="entry name" value="RIBONUCLEASE H-LIKE SUPERFAMILY PROTEIN"/>
    <property type="match status" value="1"/>
</dbReference>
<dbReference type="RefSeq" id="XP_019082570.1">
    <property type="nucleotide sequence ID" value="XM_019227025.1"/>
</dbReference>
<organism evidence="2 3">
    <name type="scientific">Camelina sativa</name>
    <name type="common">False flax</name>
    <name type="synonym">Myagrum sativum</name>
    <dbReference type="NCBI Taxonomy" id="90675"/>
    <lineage>
        <taxon>Eukaryota</taxon>
        <taxon>Viridiplantae</taxon>
        <taxon>Streptophyta</taxon>
        <taxon>Embryophyta</taxon>
        <taxon>Tracheophyta</taxon>
        <taxon>Spermatophyta</taxon>
        <taxon>Magnoliopsida</taxon>
        <taxon>eudicotyledons</taxon>
        <taxon>Gunneridae</taxon>
        <taxon>Pentapetalae</taxon>
        <taxon>rosids</taxon>
        <taxon>malvids</taxon>
        <taxon>Brassicales</taxon>
        <taxon>Brassicaceae</taxon>
        <taxon>Camelineae</taxon>
        <taxon>Camelina</taxon>
    </lineage>
</organism>
<protein>
    <submittedName>
        <fullName evidence="3">Uncharacterized protein LOC109125409</fullName>
    </submittedName>
</protein>
<feature type="domain" description="Reverse transcriptase zinc-binding" evidence="1">
    <location>
        <begin position="47"/>
        <end position="123"/>
    </location>
</feature>
<evidence type="ECO:0000259" key="1">
    <source>
        <dbReference type="Pfam" id="PF13966"/>
    </source>
</evidence>
<evidence type="ECO:0000313" key="3">
    <source>
        <dbReference type="RefSeq" id="XP_019082570.1"/>
    </source>
</evidence>
<reference evidence="3" key="2">
    <citation type="submission" date="2025-08" db="UniProtKB">
        <authorList>
            <consortium name="RefSeq"/>
        </authorList>
    </citation>
    <scope>IDENTIFICATION</scope>
    <source>
        <tissue evidence="3">Leaf</tissue>
    </source>
</reference>
<dbReference type="InterPro" id="IPR026960">
    <property type="entry name" value="RVT-Znf"/>
</dbReference>
<evidence type="ECO:0000313" key="2">
    <source>
        <dbReference type="Proteomes" id="UP000694864"/>
    </source>
</evidence>
<accession>A0ABM1Q732</accession>
<name>A0ABM1Q732_CAMSA</name>
<reference evidence="2" key="1">
    <citation type="journal article" date="2014" name="Nat. Commun.">
        <title>The emerging biofuel crop Camelina sativa retains a highly undifferentiated hexaploid genome structure.</title>
        <authorList>
            <person name="Kagale S."/>
            <person name="Koh C."/>
            <person name="Nixon J."/>
            <person name="Bollina V."/>
            <person name="Clarke W.E."/>
            <person name="Tuteja R."/>
            <person name="Spillane C."/>
            <person name="Robinson S.J."/>
            <person name="Links M.G."/>
            <person name="Clarke C."/>
            <person name="Higgins E.E."/>
            <person name="Huebert T."/>
            <person name="Sharpe A.G."/>
            <person name="Parkin I.A."/>
        </authorList>
    </citation>
    <scope>NUCLEOTIDE SEQUENCE [LARGE SCALE GENOMIC DNA]</scope>
    <source>
        <strain evidence="2">cv. DH55</strain>
    </source>
</reference>
<dbReference type="GeneID" id="109125409"/>
<sequence>MYEQEILALRPSKLGAKEKLTWLPAKDGEYNIKTGYQEVVRSKGPTNTQSPGLHNFNWITGLWNLQCAPEIKFFLWKALHNAIPVGSNLQECGINPTANCPHSGNEETGVHLLFLCPFAVKVWDLAPFKASVGSPQIPSIQAGFERLLQSICLPPVGLSQGPLFPWIIWTLWTNRNKKIFENKQMASTEVMTQAILQAKEWNANQISAKTSTHLPRSEMIQERKADTVRCSSDAAWREDTKQAGLGWIFEEQFPFPEQQGRSTAEKVSSPLVAEALAMRTALH</sequence>
<keyword evidence="2" id="KW-1185">Reference proteome</keyword>
<dbReference type="Proteomes" id="UP000694864">
    <property type="component" value="Chromosome 7"/>
</dbReference>